<keyword evidence="2" id="KW-1133">Transmembrane helix</keyword>
<proteinExistence type="predicted"/>
<name>A0AAN7Q9N3_9COLE</name>
<feature type="compositionally biased region" description="Polar residues" evidence="1">
    <location>
        <begin position="85"/>
        <end position="94"/>
    </location>
</feature>
<sequence>MSNSTQTEASAEIAGFRLFDTLIVTVVVVVGVLKNVKDFESQTETSPIEITEVLSTARPPKKRNGASDEDADTRTALLPKDGAERTTQPSYSTNVNDIQNTIKHFFVKDGNFKMDEEIPHDHPHRIILIIAVVIGAIILQIVGFLLCCKDRCKAKRKAKKMEKMLSTDQPVEVTKVSSIVRESKGNALVETIDEEAHVALLATSLEGGREILPDLDGDNEIHIHTNIIKVKHIIP</sequence>
<dbReference type="Proteomes" id="UP001353858">
    <property type="component" value="Unassembled WGS sequence"/>
</dbReference>
<accession>A0AAN7Q9N3</accession>
<keyword evidence="2" id="KW-0812">Transmembrane</keyword>
<protein>
    <submittedName>
        <fullName evidence="3">Uncharacterized protein</fullName>
    </submittedName>
</protein>
<keyword evidence="4" id="KW-1185">Reference proteome</keyword>
<dbReference type="AlphaFoldDB" id="A0AAN7Q9N3"/>
<feature type="transmembrane region" description="Helical" evidence="2">
    <location>
        <begin position="126"/>
        <end position="147"/>
    </location>
</feature>
<keyword evidence="2" id="KW-0472">Membrane</keyword>
<gene>
    <name evidence="3" type="ORF">RN001_000451</name>
</gene>
<evidence type="ECO:0000256" key="1">
    <source>
        <dbReference type="SAM" id="MobiDB-lite"/>
    </source>
</evidence>
<feature type="region of interest" description="Disordered" evidence="1">
    <location>
        <begin position="55"/>
        <end position="94"/>
    </location>
</feature>
<reference evidence="4" key="1">
    <citation type="submission" date="2023-01" db="EMBL/GenBank/DDBJ databases">
        <title>Key to firefly adult light organ development and bioluminescence: homeobox transcription factors regulate luciferase expression and transportation to peroxisome.</title>
        <authorList>
            <person name="Fu X."/>
        </authorList>
    </citation>
    <scope>NUCLEOTIDE SEQUENCE [LARGE SCALE GENOMIC DNA]</scope>
</reference>
<evidence type="ECO:0000256" key="2">
    <source>
        <dbReference type="SAM" id="Phobius"/>
    </source>
</evidence>
<evidence type="ECO:0000313" key="4">
    <source>
        <dbReference type="Proteomes" id="UP001353858"/>
    </source>
</evidence>
<dbReference type="EMBL" id="JARPUR010000001">
    <property type="protein sequence ID" value="KAK4884180.1"/>
    <property type="molecule type" value="Genomic_DNA"/>
</dbReference>
<comment type="caution">
    <text evidence="3">The sequence shown here is derived from an EMBL/GenBank/DDBJ whole genome shotgun (WGS) entry which is preliminary data.</text>
</comment>
<evidence type="ECO:0000313" key="3">
    <source>
        <dbReference type="EMBL" id="KAK4884180.1"/>
    </source>
</evidence>
<organism evidence="3 4">
    <name type="scientific">Aquatica leii</name>
    <dbReference type="NCBI Taxonomy" id="1421715"/>
    <lineage>
        <taxon>Eukaryota</taxon>
        <taxon>Metazoa</taxon>
        <taxon>Ecdysozoa</taxon>
        <taxon>Arthropoda</taxon>
        <taxon>Hexapoda</taxon>
        <taxon>Insecta</taxon>
        <taxon>Pterygota</taxon>
        <taxon>Neoptera</taxon>
        <taxon>Endopterygota</taxon>
        <taxon>Coleoptera</taxon>
        <taxon>Polyphaga</taxon>
        <taxon>Elateriformia</taxon>
        <taxon>Elateroidea</taxon>
        <taxon>Lampyridae</taxon>
        <taxon>Luciolinae</taxon>
        <taxon>Aquatica</taxon>
    </lineage>
</organism>